<comment type="caution">
    <text evidence="2">The sequence shown here is derived from an EMBL/GenBank/DDBJ whole genome shotgun (WGS) entry which is preliminary data.</text>
</comment>
<dbReference type="SUPFAM" id="SSF52821">
    <property type="entry name" value="Rhodanese/Cell cycle control phosphatase"/>
    <property type="match status" value="1"/>
</dbReference>
<keyword evidence="3" id="KW-1185">Reference proteome</keyword>
<dbReference type="Gene3D" id="3.40.250.10">
    <property type="entry name" value="Rhodanese-like domain"/>
    <property type="match status" value="1"/>
</dbReference>
<dbReference type="PANTHER" id="PTHR45431:SF3">
    <property type="entry name" value="RHODANESE-LIKE DOMAIN-CONTAINING PROTEIN 15, CHLOROPLASTIC"/>
    <property type="match status" value="1"/>
</dbReference>
<dbReference type="PATRIC" id="fig|1122985.7.peg.959"/>
<accession>A0A069QJE3</accession>
<dbReference type="EMBL" id="JNGW01000035">
    <property type="protein sequence ID" value="KDR52973.1"/>
    <property type="molecule type" value="Genomic_DNA"/>
</dbReference>
<dbReference type="InterPro" id="IPR052367">
    <property type="entry name" value="Thiosulfate_ST/Rhodanese-like"/>
</dbReference>
<evidence type="ECO:0000313" key="2">
    <source>
        <dbReference type="EMBL" id="KDR52973.1"/>
    </source>
</evidence>
<dbReference type="InterPro" id="IPR036873">
    <property type="entry name" value="Rhodanese-like_dom_sf"/>
</dbReference>
<evidence type="ECO:0000259" key="1">
    <source>
        <dbReference type="PROSITE" id="PS50206"/>
    </source>
</evidence>
<dbReference type="PROSITE" id="PS50206">
    <property type="entry name" value="RHODANESE_3"/>
    <property type="match status" value="1"/>
</dbReference>
<proteinExistence type="predicted"/>
<dbReference type="HOGENOM" id="CLU_089574_1_6_10"/>
<gene>
    <name evidence="2" type="ORF">HMPREF1991_00928</name>
</gene>
<dbReference type="CDD" id="cd00158">
    <property type="entry name" value="RHOD"/>
    <property type="match status" value="1"/>
</dbReference>
<dbReference type="Pfam" id="PF00581">
    <property type="entry name" value="Rhodanese"/>
    <property type="match status" value="1"/>
</dbReference>
<dbReference type="AlphaFoldDB" id="A0A069QJE3"/>
<name>A0A069QJE3_HOYLO</name>
<reference evidence="2 3" key="1">
    <citation type="submission" date="2013-08" db="EMBL/GenBank/DDBJ databases">
        <authorList>
            <person name="Weinstock G."/>
            <person name="Sodergren E."/>
            <person name="Wylie T."/>
            <person name="Fulton L."/>
            <person name="Fulton R."/>
            <person name="Fronick C."/>
            <person name="O'Laughlin M."/>
            <person name="Godfrey J."/>
            <person name="Miner T."/>
            <person name="Herter B."/>
            <person name="Appelbaum E."/>
            <person name="Cordes M."/>
            <person name="Lek S."/>
            <person name="Wollam A."/>
            <person name="Pepin K.H."/>
            <person name="Palsikar V.B."/>
            <person name="Mitreva M."/>
            <person name="Wilson R.K."/>
        </authorList>
    </citation>
    <scope>NUCLEOTIDE SEQUENCE [LARGE SCALE GENOMIC DNA]</scope>
    <source>
        <strain evidence="2 3">ATCC 15930</strain>
    </source>
</reference>
<dbReference type="Proteomes" id="UP000027442">
    <property type="component" value="Unassembled WGS sequence"/>
</dbReference>
<organism evidence="2 3">
    <name type="scientific">Hoylesella loescheii DSM 19665 = JCM 12249 = ATCC 15930</name>
    <dbReference type="NCBI Taxonomy" id="1122985"/>
    <lineage>
        <taxon>Bacteria</taxon>
        <taxon>Pseudomonadati</taxon>
        <taxon>Bacteroidota</taxon>
        <taxon>Bacteroidia</taxon>
        <taxon>Bacteroidales</taxon>
        <taxon>Prevotellaceae</taxon>
        <taxon>Hoylesella</taxon>
    </lineage>
</organism>
<dbReference type="InterPro" id="IPR001763">
    <property type="entry name" value="Rhodanese-like_dom"/>
</dbReference>
<evidence type="ECO:0000313" key="3">
    <source>
        <dbReference type="Proteomes" id="UP000027442"/>
    </source>
</evidence>
<dbReference type="eggNOG" id="COG0607">
    <property type="taxonomic scope" value="Bacteria"/>
</dbReference>
<feature type="domain" description="Rhodanese" evidence="1">
    <location>
        <begin position="49"/>
        <end position="139"/>
    </location>
</feature>
<dbReference type="PANTHER" id="PTHR45431">
    <property type="entry name" value="RHODANESE-LIKE DOMAIN-CONTAINING PROTEIN 15, CHLOROPLASTIC"/>
    <property type="match status" value="1"/>
</dbReference>
<protein>
    <submittedName>
        <fullName evidence="2">Rhodanese-like protein</fullName>
    </submittedName>
</protein>
<sequence>MNQQNQSVKTSRIKKITFIFMSIWSTIFGACAQSQYTNVDVDGFEQAIKNDSAQILDVRTHEEFAESHIKGAIQVDVFSPNFLADAESKLQKERPVAVYCRSGRRSATAAKQLSAKGYQVINLEGGIMAWIAKRKETVR</sequence>
<dbReference type="SMART" id="SM00450">
    <property type="entry name" value="RHOD"/>
    <property type="match status" value="1"/>
</dbReference>